<keyword evidence="13" id="KW-1185">Reference proteome</keyword>
<comment type="caution">
    <text evidence="12">The sequence shown here is derived from an EMBL/GenBank/DDBJ whole genome shotgun (WGS) entry which is preliminary data.</text>
</comment>
<sequence>MNTVYDITVTEYPIVVKDSIDESWKTVPEFNITVKTTQYKLYVIRYIPDLFSFDHLVKTHYPKIKIPFPSLTESLSKSEKRKSLRNFFHLSIKSNAEKVEKYLYRCALDPVLSASTLLRDFLSPQRDGDEKSHAYPSPSQSYDQIGSTPNDNVIDSSIEIGKIWVPSPHPSVISLSNSVHSRRSSHASRRSSLSRRSNISRHQNVSRPPSISRRSSFGRRSSISRCRNISHCSNASRHSNVSNHSHRDIEGYVPEEEEEEEFDDDDLMNILPKDNTDIDGFEYEFPLENLEMVKVLGKGCMGKVLLVRSRKTEELYALKSIIKEHVIEQREITHTLDERNILTKLSELDHPYLAKLHTSFQDEHRLYLLTNYYCGGDLATHMAKLYSFPKECALFYAAEIIDGIGALHGLGILYRDLKPENILLTGDGHIILTDFGLSKWLNAADNYTTQTFCGTAEYLAPEVLLGDSYSFGIDHWSFGTILYEMLAGITPFWADNHADMYRRVLEDPLEFPADIFDYETAEFISDILDRDPRTRLGAQGVDDIKDHVYFADISWDDIRNRRLHPPYLPPVQNELDFTNFDPDFLAMTPQLTPISSEIDFAEDIQDIFDGYSFTNEKYLDYEQVSRRVYSRQSHHEDGFYQPQLQEEEDDLDVAQTPPLFQPARKRGSVSMLSNVDSFFLDDEVTKPNFARDATAEVTFKNEEIARYAKRRNTSASEDHATLPVEQHTIVEEYSTADYKKMNNNTLVVINNNNAIPDTFDDLEFSKLPDLRLSFNIDREPIIPNQGTTPPSNKSSHQSKTRRFFSLLL</sequence>
<feature type="domain" description="Protein kinase" evidence="10">
    <location>
        <begin position="290"/>
        <end position="550"/>
    </location>
</feature>
<dbReference type="PROSITE" id="PS00107">
    <property type="entry name" value="PROTEIN_KINASE_ATP"/>
    <property type="match status" value="1"/>
</dbReference>
<feature type="region of interest" description="Disordered" evidence="9">
    <location>
        <begin position="778"/>
        <end position="800"/>
    </location>
</feature>
<dbReference type="Proteomes" id="UP000603453">
    <property type="component" value="Unassembled WGS sequence"/>
</dbReference>
<dbReference type="InterPro" id="IPR000961">
    <property type="entry name" value="AGC-kinase_C"/>
</dbReference>
<evidence type="ECO:0000256" key="9">
    <source>
        <dbReference type="SAM" id="MobiDB-lite"/>
    </source>
</evidence>
<dbReference type="Gene3D" id="3.30.200.20">
    <property type="entry name" value="Phosphorylase Kinase, domain 1"/>
    <property type="match status" value="1"/>
</dbReference>
<evidence type="ECO:0008006" key="14">
    <source>
        <dbReference type="Google" id="ProtNLM"/>
    </source>
</evidence>
<evidence type="ECO:0000259" key="11">
    <source>
        <dbReference type="PROSITE" id="PS51285"/>
    </source>
</evidence>
<dbReference type="SUPFAM" id="SSF64268">
    <property type="entry name" value="PX domain"/>
    <property type="match status" value="1"/>
</dbReference>
<comment type="similarity">
    <text evidence="1">Belongs to the protein kinase superfamily. AGC Ser/Thr protein kinase family.</text>
</comment>
<proteinExistence type="inferred from homology"/>
<dbReference type="GO" id="GO:0005524">
    <property type="term" value="F:ATP binding"/>
    <property type="evidence" value="ECO:0007669"/>
    <property type="project" value="UniProtKB-UniRule"/>
</dbReference>
<evidence type="ECO:0000256" key="3">
    <source>
        <dbReference type="ARBA" id="ARBA00022553"/>
    </source>
</evidence>
<organism evidence="12 13">
    <name type="scientific">Mucor saturninus</name>
    <dbReference type="NCBI Taxonomy" id="64648"/>
    <lineage>
        <taxon>Eukaryota</taxon>
        <taxon>Fungi</taxon>
        <taxon>Fungi incertae sedis</taxon>
        <taxon>Mucoromycota</taxon>
        <taxon>Mucoromycotina</taxon>
        <taxon>Mucoromycetes</taxon>
        <taxon>Mucorales</taxon>
        <taxon>Mucorineae</taxon>
        <taxon>Mucoraceae</taxon>
        <taxon>Mucor</taxon>
    </lineage>
</organism>
<keyword evidence="2" id="KW-0723">Serine/threonine-protein kinase</keyword>
<feature type="region of interest" description="Disordered" evidence="9">
    <location>
        <begin position="125"/>
        <end position="151"/>
    </location>
</feature>
<gene>
    <name evidence="12" type="ORF">INT47_010837</name>
</gene>
<accession>A0A8H7QZF9</accession>
<dbReference type="OrthoDB" id="63267at2759"/>
<feature type="compositionally biased region" description="Polar residues" evidence="9">
    <location>
        <begin position="784"/>
        <end position="795"/>
    </location>
</feature>
<name>A0A8H7QZF9_9FUNG</name>
<evidence type="ECO:0000256" key="7">
    <source>
        <dbReference type="ARBA" id="ARBA00022840"/>
    </source>
</evidence>
<dbReference type="Gene3D" id="1.10.510.10">
    <property type="entry name" value="Transferase(Phosphotransferase) domain 1"/>
    <property type="match status" value="1"/>
</dbReference>
<dbReference type="GO" id="GO:0035091">
    <property type="term" value="F:phosphatidylinositol binding"/>
    <property type="evidence" value="ECO:0007669"/>
    <property type="project" value="InterPro"/>
</dbReference>
<protein>
    <recommendedName>
        <fullName evidence="14">Kinase-like protein</fullName>
    </recommendedName>
</protein>
<evidence type="ECO:0000256" key="4">
    <source>
        <dbReference type="ARBA" id="ARBA00022679"/>
    </source>
</evidence>
<keyword evidence="6" id="KW-0418">Kinase</keyword>
<dbReference type="CDD" id="cd06093">
    <property type="entry name" value="PX_domain"/>
    <property type="match status" value="1"/>
</dbReference>
<dbReference type="InterPro" id="IPR045270">
    <property type="entry name" value="STKc_AGC"/>
</dbReference>
<evidence type="ECO:0000256" key="5">
    <source>
        <dbReference type="ARBA" id="ARBA00022741"/>
    </source>
</evidence>
<dbReference type="InterPro" id="IPR036871">
    <property type="entry name" value="PX_dom_sf"/>
</dbReference>
<keyword evidence="7 8" id="KW-0067">ATP-binding</keyword>
<evidence type="ECO:0000256" key="8">
    <source>
        <dbReference type="PROSITE-ProRule" id="PRU10141"/>
    </source>
</evidence>
<dbReference type="Pfam" id="PF00069">
    <property type="entry name" value="Pkinase"/>
    <property type="match status" value="1"/>
</dbReference>
<dbReference type="SMART" id="SM00220">
    <property type="entry name" value="S_TKc"/>
    <property type="match status" value="1"/>
</dbReference>
<dbReference type="FunFam" id="1.10.510.10:FF:000008">
    <property type="entry name" value="Non-specific serine/threonine protein kinase"/>
    <property type="match status" value="1"/>
</dbReference>
<feature type="compositionally biased region" description="Basic residues" evidence="9">
    <location>
        <begin position="180"/>
        <end position="193"/>
    </location>
</feature>
<reference evidence="12" key="1">
    <citation type="submission" date="2020-12" db="EMBL/GenBank/DDBJ databases">
        <title>Metabolic potential, ecology and presence of endohyphal bacteria is reflected in genomic diversity of Mucoromycotina.</title>
        <authorList>
            <person name="Muszewska A."/>
            <person name="Okrasinska A."/>
            <person name="Steczkiewicz K."/>
            <person name="Drgas O."/>
            <person name="Orlowska M."/>
            <person name="Perlinska-Lenart U."/>
            <person name="Aleksandrzak-Piekarczyk T."/>
            <person name="Szatraj K."/>
            <person name="Zielenkiewicz U."/>
            <person name="Pilsyk S."/>
            <person name="Malc E."/>
            <person name="Mieczkowski P."/>
            <person name="Kruszewska J.S."/>
            <person name="Biernat P."/>
            <person name="Pawlowska J."/>
        </authorList>
    </citation>
    <scope>NUCLEOTIDE SEQUENCE</scope>
    <source>
        <strain evidence="12">WA0000017839</strain>
    </source>
</reference>
<dbReference type="CDD" id="cd05123">
    <property type="entry name" value="STKc_AGC"/>
    <property type="match status" value="1"/>
</dbReference>
<dbReference type="InterPro" id="IPR017892">
    <property type="entry name" value="Pkinase_C"/>
</dbReference>
<evidence type="ECO:0000313" key="13">
    <source>
        <dbReference type="Proteomes" id="UP000603453"/>
    </source>
</evidence>
<evidence type="ECO:0000313" key="12">
    <source>
        <dbReference type="EMBL" id="KAG2201085.1"/>
    </source>
</evidence>
<dbReference type="EMBL" id="JAEPRD010000075">
    <property type="protein sequence ID" value="KAG2201085.1"/>
    <property type="molecule type" value="Genomic_DNA"/>
</dbReference>
<dbReference type="GO" id="GO:0004674">
    <property type="term" value="F:protein serine/threonine kinase activity"/>
    <property type="evidence" value="ECO:0007669"/>
    <property type="project" value="UniProtKB-KW"/>
</dbReference>
<feature type="domain" description="AGC-kinase C-terminal" evidence="11">
    <location>
        <begin position="551"/>
        <end position="623"/>
    </location>
</feature>
<dbReference type="AlphaFoldDB" id="A0A8H7QZF9"/>
<dbReference type="InterPro" id="IPR017441">
    <property type="entry name" value="Protein_kinase_ATP_BS"/>
</dbReference>
<dbReference type="Pfam" id="PF00433">
    <property type="entry name" value="Pkinase_C"/>
    <property type="match status" value="1"/>
</dbReference>
<dbReference type="SMART" id="SM00133">
    <property type="entry name" value="S_TK_X"/>
    <property type="match status" value="1"/>
</dbReference>
<feature type="region of interest" description="Disordered" evidence="9">
    <location>
        <begin position="175"/>
        <end position="219"/>
    </location>
</feature>
<evidence type="ECO:0000256" key="2">
    <source>
        <dbReference type="ARBA" id="ARBA00022527"/>
    </source>
</evidence>
<dbReference type="PROSITE" id="PS50011">
    <property type="entry name" value="PROTEIN_KINASE_DOM"/>
    <property type="match status" value="1"/>
</dbReference>
<dbReference type="PANTHER" id="PTHR24351">
    <property type="entry name" value="RIBOSOMAL PROTEIN S6 KINASE"/>
    <property type="match status" value="1"/>
</dbReference>
<evidence type="ECO:0000256" key="6">
    <source>
        <dbReference type="ARBA" id="ARBA00022777"/>
    </source>
</evidence>
<evidence type="ECO:0000256" key="1">
    <source>
        <dbReference type="ARBA" id="ARBA00009903"/>
    </source>
</evidence>
<feature type="compositionally biased region" description="Low complexity" evidence="9">
    <location>
        <begin position="194"/>
        <end position="219"/>
    </location>
</feature>
<dbReference type="InterPro" id="IPR011009">
    <property type="entry name" value="Kinase-like_dom_sf"/>
</dbReference>
<keyword evidence="4" id="KW-0808">Transferase</keyword>
<feature type="compositionally biased region" description="Polar residues" evidence="9">
    <location>
        <begin position="137"/>
        <end position="151"/>
    </location>
</feature>
<keyword evidence="5 8" id="KW-0547">Nucleotide-binding</keyword>
<evidence type="ECO:0000259" key="10">
    <source>
        <dbReference type="PROSITE" id="PS50011"/>
    </source>
</evidence>
<keyword evidence="3" id="KW-0597">Phosphoprotein</keyword>
<dbReference type="PROSITE" id="PS51285">
    <property type="entry name" value="AGC_KINASE_CTER"/>
    <property type="match status" value="1"/>
</dbReference>
<dbReference type="SUPFAM" id="SSF56112">
    <property type="entry name" value="Protein kinase-like (PK-like)"/>
    <property type="match status" value="1"/>
</dbReference>
<dbReference type="InterPro" id="IPR008271">
    <property type="entry name" value="Ser/Thr_kinase_AS"/>
</dbReference>
<feature type="binding site" evidence="8">
    <location>
        <position position="323"/>
    </location>
    <ligand>
        <name>ATP</name>
        <dbReference type="ChEBI" id="CHEBI:30616"/>
    </ligand>
</feature>
<dbReference type="Gene3D" id="3.30.1520.10">
    <property type="entry name" value="Phox-like domain"/>
    <property type="match status" value="1"/>
</dbReference>
<dbReference type="PROSITE" id="PS00108">
    <property type="entry name" value="PROTEIN_KINASE_ST"/>
    <property type="match status" value="1"/>
</dbReference>
<dbReference type="InterPro" id="IPR000719">
    <property type="entry name" value="Prot_kinase_dom"/>
</dbReference>